<dbReference type="EC" id="6.2.1.12" evidence="2"/>
<dbReference type="InterPro" id="IPR042099">
    <property type="entry name" value="ANL_N_sf"/>
</dbReference>
<dbReference type="EnsemblPlants" id="AET7Gv20772200.6">
    <property type="protein sequence ID" value="AET7Gv20772200.6"/>
    <property type="gene ID" value="AET7Gv20772200"/>
</dbReference>
<dbReference type="Gene3D" id="3.40.50.12780">
    <property type="entry name" value="N-terminal domain of ligase-like"/>
    <property type="match status" value="1"/>
</dbReference>
<comment type="catalytic activity">
    <reaction evidence="3">
        <text>(E)-4-coumarate + ATP + H(+) = (E)-4-coumaroyl-AMP + diphosphate</text>
        <dbReference type="Rhea" id="RHEA:72419"/>
        <dbReference type="ChEBI" id="CHEBI:12876"/>
        <dbReference type="ChEBI" id="CHEBI:15378"/>
        <dbReference type="ChEBI" id="CHEBI:30616"/>
        <dbReference type="ChEBI" id="CHEBI:33019"/>
        <dbReference type="ChEBI" id="CHEBI:192348"/>
    </reaction>
    <physiologicalReaction direction="left-to-right" evidence="3">
        <dbReference type="Rhea" id="RHEA:72420"/>
    </physiologicalReaction>
</comment>
<evidence type="ECO:0000259" key="6">
    <source>
        <dbReference type="Pfam" id="PF00501"/>
    </source>
</evidence>
<dbReference type="GO" id="GO:0031956">
    <property type="term" value="F:medium-chain fatty acid-CoA ligase activity"/>
    <property type="evidence" value="ECO:0007669"/>
    <property type="project" value="TreeGrafter"/>
</dbReference>
<feature type="domain" description="AMP-dependent synthetase/ligase" evidence="6">
    <location>
        <begin position="32"/>
        <end position="285"/>
    </location>
</feature>
<dbReference type="PANTHER" id="PTHR43201:SF32">
    <property type="entry name" value="2-SUCCINYLBENZOATE--COA LIGASE, CHLOROPLASTIC_PEROXISOMAL"/>
    <property type="match status" value="1"/>
</dbReference>
<name>A0A453S090_AEGTS</name>
<dbReference type="AlphaFoldDB" id="A0A453S090"/>
<evidence type="ECO:0000256" key="1">
    <source>
        <dbReference type="ARBA" id="ARBA00001946"/>
    </source>
</evidence>
<dbReference type="PANTHER" id="PTHR43201">
    <property type="entry name" value="ACYL-COA SYNTHETASE"/>
    <property type="match status" value="1"/>
</dbReference>
<dbReference type="InterPro" id="IPR000873">
    <property type="entry name" value="AMP-dep_synth/lig_dom"/>
</dbReference>
<sequence>RAPPSASLPPHSFMASGHIAQCLGGILASRAGATVAVSGDLRLNGAQLVDGVRSLAAGLLERGVRPGDVVAVVGFNSIEYMELLLAIPYIGAIVAPLNYRWSFEEAAQALELVRPSAFIFDGAYSSWALRLMESQSFSSICLYITIGDPVNTGQGANFVSVDHVKRSCRGTAEMEPVSAPRDVALICFTSGTTGQPKGVAISHTSLIIQSLAKIAVVGYGEDDVYLHTAPLCHIGGISSCLATLMAGGCHVLIPKFDAKSAIKAIQEHRVTCFITVPAIMADLLSYSR</sequence>
<reference evidence="7" key="3">
    <citation type="journal article" date="2017" name="Nature">
        <title>Genome sequence of the progenitor of the wheat D genome Aegilops tauschii.</title>
        <authorList>
            <person name="Luo M.C."/>
            <person name="Gu Y.Q."/>
            <person name="Puiu D."/>
            <person name="Wang H."/>
            <person name="Twardziok S.O."/>
            <person name="Deal K.R."/>
            <person name="Huo N."/>
            <person name="Zhu T."/>
            <person name="Wang L."/>
            <person name="Wang Y."/>
            <person name="McGuire P.E."/>
            <person name="Liu S."/>
            <person name="Long H."/>
            <person name="Ramasamy R.K."/>
            <person name="Rodriguez J.C."/>
            <person name="Van S.L."/>
            <person name="Yuan L."/>
            <person name="Wang Z."/>
            <person name="Xia Z."/>
            <person name="Xiao L."/>
            <person name="Anderson O.D."/>
            <person name="Ouyang S."/>
            <person name="Liang Y."/>
            <person name="Zimin A.V."/>
            <person name="Pertea G."/>
            <person name="Qi P."/>
            <person name="Bennetzen J.L."/>
            <person name="Dai X."/>
            <person name="Dawson M.W."/>
            <person name="Muller H.G."/>
            <person name="Kugler K."/>
            <person name="Rivarola-Duarte L."/>
            <person name="Spannagl M."/>
            <person name="Mayer K.F.X."/>
            <person name="Lu F.H."/>
            <person name="Bevan M.W."/>
            <person name="Leroy P."/>
            <person name="Li P."/>
            <person name="You F.M."/>
            <person name="Sun Q."/>
            <person name="Liu Z."/>
            <person name="Lyons E."/>
            <person name="Wicker T."/>
            <person name="Salzberg S.L."/>
            <person name="Devos K.M."/>
            <person name="Dvorak J."/>
        </authorList>
    </citation>
    <scope>NUCLEOTIDE SEQUENCE [LARGE SCALE GENOMIC DNA]</scope>
    <source>
        <strain evidence="7">cv. AL8/78</strain>
    </source>
</reference>
<dbReference type="GO" id="GO:0009698">
    <property type="term" value="P:phenylpropanoid metabolic process"/>
    <property type="evidence" value="ECO:0007669"/>
    <property type="project" value="UniProtKB-ARBA"/>
</dbReference>
<evidence type="ECO:0000256" key="5">
    <source>
        <dbReference type="ARBA" id="ARBA00034252"/>
    </source>
</evidence>
<keyword evidence="8" id="KW-1185">Reference proteome</keyword>
<reference evidence="8" key="1">
    <citation type="journal article" date="2014" name="Science">
        <title>Ancient hybridizations among the ancestral genomes of bread wheat.</title>
        <authorList>
            <consortium name="International Wheat Genome Sequencing Consortium,"/>
            <person name="Marcussen T."/>
            <person name="Sandve S.R."/>
            <person name="Heier L."/>
            <person name="Spannagl M."/>
            <person name="Pfeifer M."/>
            <person name="Jakobsen K.S."/>
            <person name="Wulff B.B."/>
            <person name="Steuernagel B."/>
            <person name="Mayer K.F."/>
            <person name="Olsen O.A."/>
        </authorList>
    </citation>
    <scope>NUCLEOTIDE SEQUENCE [LARGE SCALE GENOMIC DNA]</scope>
    <source>
        <strain evidence="8">cv. AL8/78</strain>
    </source>
</reference>
<comment type="cofactor">
    <cofactor evidence="1">
        <name>Mg(2+)</name>
        <dbReference type="ChEBI" id="CHEBI:18420"/>
    </cofactor>
</comment>
<dbReference type="Gramene" id="AET7Gv20772200.6">
    <property type="protein sequence ID" value="AET7Gv20772200.6"/>
    <property type="gene ID" value="AET7Gv20772200"/>
</dbReference>
<dbReference type="Proteomes" id="UP000015105">
    <property type="component" value="Chromosome 7D"/>
</dbReference>
<protein>
    <recommendedName>
        <fullName evidence="2">4-coumarate--CoA ligase</fullName>
        <ecNumber evidence="2">6.2.1.12</ecNumber>
    </recommendedName>
</protein>
<evidence type="ECO:0000313" key="7">
    <source>
        <dbReference type="EnsemblPlants" id="AET7Gv20772200.6"/>
    </source>
</evidence>
<dbReference type="GO" id="GO:0006631">
    <property type="term" value="P:fatty acid metabolic process"/>
    <property type="evidence" value="ECO:0007669"/>
    <property type="project" value="TreeGrafter"/>
</dbReference>
<reference evidence="7" key="4">
    <citation type="submission" date="2019-03" db="UniProtKB">
        <authorList>
            <consortium name="EnsemblPlants"/>
        </authorList>
    </citation>
    <scope>IDENTIFICATION</scope>
</reference>
<dbReference type="SUPFAM" id="SSF56801">
    <property type="entry name" value="Acetyl-CoA synthetase-like"/>
    <property type="match status" value="1"/>
</dbReference>
<accession>A0A453S090</accession>
<evidence type="ECO:0000256" key="3">
    <source>
        <dbReference type="ARBA" id="ARBA00034219"/>
    </source>
</evidence>
<comment type="catalytic activity">
    <reaction evidence="4">
        <text>(E)-4-coumaroyl-AMP + CoA = (E)-4-coumaroyl-CoA + AMP + H(+)</text>
        <dbReference type="Rhea" id="RHEA:72423"/>
        <dbReference type="ChEBI" id="CHEBI:15378"/>
        <dbReference type="ChEBI" id="CHEBI:57287"/>
        <dbReference type="ChEBI" id="CHEBI:85008"/>
        <dbReference type="ChEBI" id="CHEBI:192348"/>
        <dbReference type="ChEBI" id="CHEBI:456215"/>
    </reaction>
    <physiologicalReaction direction="left-to-right" evidence="4">
        <dbReference type="Rhea" id="RHEA:72424"/>
    </physiologicalReaction>
</comment>
<evidence type="ECO:0000256" key="2">
    <source>
        <dbReference type="ARBA" id="ARBA00012959"/>
    </source>
</evidence>
<reference evidence="8" key="2">
    <citation type="journal article" date="2017" name="Nat. Plants">
        <title>The Aegilops tauschii genome reveals multiple impacts of transposons.</title>
        <authorList>
            <person name="Zhao G."/>
            <person name="Zou C."/>
            <person name="Li K."/>
            <person name="Wang K."/>
            <person name="Li T."/>
            <person name="Gao L."/>
            <person name="Zhang X."/>
            <person name="Wang H."/>
            <person name="Yang Z."/>
            <person name="Liu X."/>
            <person name="Jiang W."/>
            <person name="Mao L."/>
            <person name="Kong X."/>
            <person name="Jiao Y."/>
            <person name="Jia J."/>
        </authorList>
    </citation>
    <scope>NUCLEOTIDE SEQUENCE [LARGE SCALE GENOMIC DNA]</scope>
    <source>
        <strain evidence="8">cv. AL8/78</strain>
    </source>
</reference>
<dbReference type="PROSITE" id="PS00455">
    <property type="entry name" value="AMP_BINDING"/>
    <property type="match status" value="1"/>
</dbReference>
<organism evidence="7 8">
    <name type="scientific">Aegilops tauschii subsp. strangulata</name>
    <name type="common">Goatgrass</name>
    <dbReference type="NCBI Taxonomy" id="200361"/>
    <lineage>
        <taxon>Eukaryota</taxon>
        <taxon>Viridiplantae</taxon>
        <taxon>Streptophyta</taxon>
        <taxon>Embryophyta</taxon>
        <taxon>Tracheophyta</taxon>
        <taxon>Spermatophyta</taxon>
        <taxon>Magnoliopsida</taxon>
        <taxon>Liliopsida</taxon>
        <taxon>Poales</taxon>
        <taxon>Poaceae</taxon>
        <taxon>BOP clade</taxon>
        <taxon>Pooideae</taxon>
        <taxon>Triticodae</taxon>
        <taxon>Triticeae</taxon>
        <taxon>Triticinae</taxon>
        <taxon>Aegilops</taxon>
    </lineage>
</organism>
<evidence type="ECO:0000313" key="8">
    <source>
        <dbReference type="Proteomes" id="UP000015105"/>
    </source>
</evidence>
<reference evidence="7" key="5">
    <citation type="journal article" date="2021" name="G3 (Bethesda)">
        <title>Aegilops tauschii genome assembly Aet v5.0 features greater sequence contiguity and improved annotation.</title>
        <authorList>
            <person name="Wang L."/>
            <person name="Zhu T."/>
            <person name="Rodriguez J.C."/>
            <person name="Deal K.R."/>
            <person name="Dubcovsky J."/>
            <person name="McGuire P.E."/>
            <person name="Lux T."/>
            <person name="Spannagl M."/>
            <person name="Mayer K.F.X."/>
            <person name="Baldrich P."/>
            <person name="Meyers B.C."/>
            <person name="Huo N."/>
            <person name="Gu Y.Q."/>
            <person name="Zhou H."/>
            <person name="Devos K.M."/>
            <person name="Bennetzen J.L."/>
            <person name="Unver T."/>
            <person name="Budak H."/>
            <person name="Gulick P.J."/>
            <person name="Galiba G."/>
            <person name="Kalapos B."/>
            <person name="Nelson D.R."/>
            <person name="Li P."/>
            <person name="You F.M."/>
            <person name="Luo M.C."/>
            <person name="Dvorak J."/>
        </authorList>
    </citation>
    <scope>NUCLEOTIDE SEQUENCE [LARGE SCALE GENOMIC DNA]</scope>
    <source>
        <strain evidence="7">cv. AL8/78</strain>
    </source>
</reference>
<dbReference type="InterPro" id="IPR020845">
    <property type="entry name" value="AMP-binding_CS"/>
</dbReference>
<dbReference type="GO" id="GO:0016207">
    <property type="term" value="F:4-coumarate-CoA ligase activity"/>
    <property type="evidence" value="ECO:0007669"/>
    <property type="project" value="UniProtKB-EC"/>
</dbReference>
<evidence type="ECO:0000256" key="4">
    <source>
        <dbReference type="ARBA" id="ARBA00034223"/>
    </source>
</evidence>
<proteinExistence type="predicted"/>
<dbReference type="Pfam" id="PF00501">
    <property type="entry name" value="AMP-binding"/>
    <property type="match status" value="1"/>
</dbReference>
<dbReference type="GO" id="GO:0106290">
    <property type="term" value="F:trans-cinnamate-CoA ligase activity"/>
    <property type="evidence" value="ECO:0007669"/>
    <property type="project" value="UniProtKB-ARBA"/>
</dbReference>
<comment type="catalytic activity">
    <reaction evidence="5">
        <text>(E)-4-coumarate + ATP + CoA = (E)-4-coumaroyl-CoA + AMP + diphosphate</text>
        <dbReference type="Rhea" id="RHEA:19641"/>
        <dbReference type="ChEBI" id="CHEBI:12876"/>
        <dbReference type="ChEBI" id="CHEBI:30616"/>
        <dbReference type="ChEBI" id="CHEBI:33019"/>
        <dbReference type="ChEBI" id="CHEBI:57287"/>
        <dbReference type="ChEBI" id="CHEBI:85008"/>
        <dbReference type="ChEBI" id="CHEBI:456215"/>
        <dbReference type="EC" id="6.2.1.12"/>
    </reaction>
    <physiologicalReaction direction="left-to-right" evidence="5">
        <dbReference type="Rhea" id="RHEA:19642"/>
    </physiologicalReaction>
</comment>